<evidence type="ECO:0000256" key="1">
    <source>
        <dbReference type="SAM" id="Phobius"/>
    </source>
</evidence>
<organism evidence="2 3">
    <name type="scientific">Puccinia graminis f. sp. tritici</name>
    <dbReference type="NCBI Taxonomy" id="56615"/>
    <lineage>
        <taxon>Eukaryota</taxon>
        <taxon>Fungi</taxon>
        <taxon>Dikarya</taxon>
        <taxon>Basidiomycota</taxon>
        <taxon>Pucciniomycotina</taxon>
        <taxon>Pucciniomycetes</taxon>
        <taxon>Pucciniales</taxon>
        <taxon>Pucciniaceae</taxon>
        <taxon>Puccinia</taxon>
    </lineage>
</organism>
<evidence type="ECO:0000313" key="3">
    <source>
        <dbReference type="Proteomes" id="UP000325313"/>
    </source>
</evidence>
<dbReference type="Proteomes" id="UP000325313">
    <property type="component" value="Unassembled WGS sequence"/>
</dbReference>
<sequence>MTTNASSTPDELIVTICRFITLYQAKPSAEARLAAFIVRYTPSFTMRIMFCFIAVIMLWVIIVCCASMILRWRRGTLWFVRSLHKSDGAYLTPHVGSMFALTSIFSALGVGLLICYEINLWDGKVLPNPLIIQTMVWYPVWLGSFCMVWGAAIAALSLFNQPEVRNSTLGLQNVKTIQMSSTMWNCLVIGLPVIVSIAIITSDAYAIIRANTLQAQVRQIFVRMESLKTLASDYQQCLKSPSNPPNFSSVPELLPLLLDLHRDSLNLTNSMQISFACWSLGGIINFAIWLPCFIIQLKIFKKQVDDENFLSQPKPVDRISPHEISLPLELGGNPIIHLDSPIAAPQGQGHAKKAVKRSQTNLSKNNSYRALIFSSLSYTIVTVGTLCLTLWGSIVPDVVFKDGKIRMRFIGILLVLFAFYGLSINLGILYQAWSTSRKSTKQTPQKAKQFHFSLKSFRQKSEETA</sequence>
<keyword evidence="1" id="KW-1133">Transmembrane helix</keyword>
<gene>
    <name evidence="2" type="ORF">PGTUg99_002448</name>
</gene>
<keyword evidence="1" id="KW-0812">Transmembrane</keyword>
<dbReference type="EMBL" id="VDEP01000220">
    <property type="protein sequence ID" value="KAA1122682.1"/>
    <property type="molecule type" value="Genomic_DNA"/>
</dbReference>
<proteinExistence type="predicted"/>
<comment type="caution">
    <text evidence="2">The sequence shown here is derived from an EMBL/GenBank/DDBJ whole genome shotgun (WGS) entry which is preliminary data.</text>
</comment>
<feature type="transmembrane region" description="Helical" evidence="1">
    <location>
        <begin position="184"/>
        <end position="208"/>
    </location>
</feature>
<feature type="transmembrane region" description="Helical" evidence="1">
    <location>
        <begin position="370"/>
        <end position="394"/>
    </location>
</feature>
<reference evidence="2 3" key="1">
    <citation type="submission" date="2019-05" db="EMBL/GenBank/DDBJ databases">
        <title>Emergence of the Ug99 lineage of the wheat stem rust pathogen through somatic hybridization.</title>
        <authorList>
            <person name="Li F."/>
            <person name="Upadhyaya N.M."/>
            <person name="Sperschneider J."/>
            <person name="Matny O."/>
            <person name="Nguyen-Phuc H."/>
            <person name="Mago R."/>
            <person name="Raley C."/>
            <person name="Miller M.E."/>
            <person name="Silverstein K.A.T."/>
            <person name="Henningsen E."/>
            <person name="Hirsch C.D."/>
            <person name="Visser B."/>
            <person name="Pretorius Z.A."/>
            <person name="Steffenson B.J."/>
            <person name="Schwessinger B."/>
            <person name="Dodds P.N."/>
            <person name="Figueroa M."/>
        </authorList>
    </citation>
    <scope>NUCLEOTIDE SEQUENCE [LARGE SCALE GENOMIC DNA]</scope>
    <source>
        <strain evidence="2 3">Ug99</strain>
    </source>
</reference>
<accession>A0A5B0RBE2</accession>
<name>A0A5B0RBE2_PUCGR</name>
<feature type="transmembrane region" description="Helical" evidence="1">
    <location>
        <begin position="136"/>
        <end position="159"/>
    </location>
</feature>
<feature type="transmembrane region" description="Helical" evidence="1">
    <location>
        <begin position="46"/>
        <end position="70"/>
    </location>
</feature>
<feature type="transmembrane region" description="Helical" evidence="1">
    <location>
        <begin position="91"/>
        <end position="116"/>
    </location>
</feature>
<feature type="transmembrane region" description="Helical" evidence="1">
    <location>
        <begin position="273"/>
        <end position="295"/>
    </location>
</feature>
<feature type="transmembrane region" description="Helical" evidence="1">
    <location>
        <begin position="409"/>
        <end position="433"/>
    </location>
</feature>
<dbReference type="AlphaFoldDB" id="A0A5B0RBE2"/>
<keyword evidence="1" id="KW-0472">Membrane</keyword>
<evidence type="ECO:0000313" key="2">
    <source>
        <dbReference type="EMBL" id="KAA1122682.1"/>
    </source>
</evidence>
<protein>
    <submittedName>
        <fullName evidence="2">Uncharacterized protein</fullName>
    </submittedName>
</protein>